<keyword evidence="5" id="KW-1185">Reference proteome</keyword>
<dbReference type="GO" id="GO:0006281">
    <property type="term" value="P:DNA repair"/>
    <property type="evidence" value="ECO:0007669"/>
    <property type="project" value="UniProtKB-ARBA"/>
</dbReference>
<dbReference type="OrthoDB" id="6779242at2759"/>
<organism evidence="4 5">
    <name type="scientific">Orchesella cincta</name>
    <name type="common">Springtail</name>
    <name type="synonym">Podura cincta</name>
    <dbReference type="NCBI Taxonomy" id="48709"/>
    <lineage>
        <taxon>Eukaryota</taxon>
        <taxon>Metazoa</taxon>
        <taxon>Ecdysozoa</taxon>
        <taxon>Arthropoda</taxon>
        <taxon>Hexapoda</taxon>
        <taxon>Collembola</taxon>
        <taxon>Entomobryomorpha</taxon>
        <taxon>Entomobryoidea</taxon>
        <taxon>Orchesellidae</taxon>
        <taxon>Orchesellinae</taxon>
        <taxon>Orchesella</taxon>
    </lineage>
</organism>
<dbReference type="InterPro" id="IPR049012">
    <property type="entry name" value="Mutator_transp_dom"/>
</dbReference>
<accession>A0A1D2M4T5</accession>
<dbReference type="SUPFAM" id="SSF52980">
    <property type="entry name" value="Restriction endonuclease-like"/>
    <property type="match status" value="1"/>
</dbReference>
<dbReference type="InterPro" id="IPR051703">
    <property type="entry name" value="NF-kappa-B_Signaling_Reg"/>
</dbReference>
<dbReference type="Pfam" id="PF20700">
    <property type="entry name" value="Mutator"/>
    <property type="match status" value="1"/>
</dbReference>
<feature type="domain" description="Mutator-like transposase" evidence="3">
    <location>
        <begin position="93"/>
        <end position="455"/>
    </location>
</feature>
<proteinExistence type="predicted"/>
<dbReference type="Proteomes" id="UP000094527">
    <property type="component" value="Unassembled WGS sequence"/>
</dbReference>
<dbReference type="InterPro" id="IPR019080">
    <property type="entry name" value="YqaJ_viral_recombinase"/>
</dbReference>
<dbReference type="Gene3D" id="3.90.320.10">
    <property type="match status" value="1"/>
</dbReference>
<protein>
    <submittedName>
        <fullName evidence="4">Alkaline nuclease</fullName>
    </submittedName>
</protein>
<dbReference type="InterPro" id="IPR011335">
    <property type="entry name" value="Restrct_endonuc-II-like"/>
</dbReference>
<dbReference type="PANTHER" id="PTHR46609:SF8">
    <property type="entry name" value="YQAJ VIRAL RECOMBINASE DOMAIN-CONTAINING PROTEIN"/>
    <property type="match status" value="1"/>
</dbReference>
<dbReference type="AlphaFoldDB" id="A0A1D2M4T5"/>
<comment type="caution">
    <text evidence="4">The sequence shown here is derived from an EMBL/GenBank/DDBJ whole genome shotgun (WGS) entry which is preliminary data.</text>
</comment>
<dbReference type="OMA" id="HSTIENH"/>
<evidence type="ECO:0000256" key="1">
    <source>
        <dbReference type="SAM" id="MobiDB-lite"/>
    </source>
</evidence>
<dbReference type="InterPro" id="IPR011604">
    <property type="entry name" value="PDDEXK-like_dom_sf"/>
</dbReference>
<evidence type="ECO:0000259" key="2">
    <source>
        <dbReference type="Pfam" id="PF09588"/>
    </source>
</evidence>
<dbReference type="Pfam" id="PF09588">
    <property type="entry name" value="YqaJ"/>
    <property type="match status" value="1"/>
</dbReference>
<sequence length="882" mass="100116">MGPYTKKQAKKESIKLARIARWGRQNIPNSSLSETNVEFTVTTASQLYFQRSKLKSLPSQSCITPLPHGTATTSRPDDSSTKQAKWDDTNYRGRRIFACDSIQLFLSKLNNHFKSCKSVELSFTKEIKNFGGLDRHTVISCNCGYQFEIKSDTGIESLPINKATVWGCQVAPIGYEAIASFLTTLDLPVPSSSLFSKLQNVARVDITTALEKELLAAGAEERKLAEEAGDYINVGGNQYLKIIVAVDGGWSKRSYSHSYNANCGVAVIIGYRTQKVLFVGTRNKTCVICKRAENLGDTPKSHNCYKNFDKPSTAMEADAIAEGFGKSIQMHGLVYYKMIGDGDSSVHARVIDTYPGHKVQKIECINHAMRNFNRKLMNISSNNVKGKKADIPKEERQIEGMSGLFDRLGKGVRGAIDFHHTFCYEKDRWKQLDSDIMNVAKHVFGDHSQCQTYFCGPERKSEKNLVPEMCQKQFWNLMTEALKKLASMSESLILKMNTNCVESFMAVANRYMEGKRKHLGGSYLYDLRMRCAVFSFNTCGFWLADAYIHTHGIAPQSNWITLRDRAFREKNRTRSKPPPRVITYGFLRSKKGDEHYGTNPTRPDMTNEMLSFKIQQLYENLQVDELGQKLIEEKTQEQSMSDDWFEERGKRMTASKAGPICKLKETTDNTAMLNSILKHQKTRGTVAMQYGSEYEKTAILDYELASGFPEGHVKKCGLVVYLEDGIYAASPDGFVGEDGIIEVKCPYSIRDGKIEDWPGSSSDCPLKLLNGVLQLKTTHNHYYQIVQQLHITNRMWCDYVVWTPNDLFVQRIERNVETLAHWEAMKMKLKKFWFEDLAPELVDSRLQRNYKDYRCPVSRSVGRAKLLASREKRRAKNIGGSL</sequence>
<evidence type="ECO:0000259" key="3">
    <source>
        <dbReference type="Pfam" id="PF20700"/>
    </source>
</evidence>
<evidence type="ECO:0000313" key="4">
    <source>
        <dbReference type="EMBL" id="ODM87997.1"/>
    </source>
</evidence>
<name>A0A1D2M4T5_ORCCI</name>
<dbReference type="CDD" id="cd22343">
    <property type="entry name" value="PDDEXK_lambda_exonuclease-like"/>
    <property type="match status" value="1"/>
</dbReference>
<gene>
    <name evidence="4" type="ORF">Ocin01_18685</name>
</gene>
<dbReference type="EMBL" id="LJIJ01004274">
    <property type="protein sequence ID" value="ODM87997.1"/>
    <property type="molecule type" value="Genomic_DNA"/>
</dbReference>
<reference evidence="4 5" key="1">
    <citation type="journal article" date="2016" name="Genome Biol. Evol.">
        <title>Gene Family Evolution Reflects Adaptation to Soil Environmental Stressors in the Genome of the Collembolan Orchesella cincta.</title>
        <authorList>
            <person name="Faddeeva-Vakhrusheva A."/>
            <person name="Derks M.F."/>
            <person name="Anvar S.Y."/>
            <person name="Agamennone V."/>
            <person name="Suring W."/>
            <person name="Smit S."/>
            <person name="van Straalen N.M."/>
            <person name="Roelofs D."/>
        </authorList>
    </citation>
    <scope>NUCLEOTIDE SEQUENCE [LARGE SCALE GENOMIC DNA]</scope>
    <source>
        <tissue evidence="4">Mixed pool</tissue>
    </source>
</reference>
<feature type="domain" description="YqaJ viral recombinase" evidence="2">
    <location>
        <begin position="643"/>
        <end position="793"/>
    </location>
</feature>
<feature type="region of interest" description="Disordered" evidence="1">
    <location>
        <begin position="65"/>
        <end position="85"/>
    </location>
</feature>
<feature type="compositionally biased region" description="Basic and acidic residues" evidence="1">
    <location>
        <begin position="75"/>
        <end position="85"/>
    </location>
</feature>
<dbReference type="PANTHER" id="PTHR46609">
    <property type="entry name" value="EXONUCLEASE, PHAGE-TYPE/RECB, C-TERMINAL DOMAIN-CONTAINING PROTEIN"/>
    <property type="match status" value="1"/>
</dbReference>
<evidence type="ECO:0000313" key="5">
    <source>
        <dbReference type="Proteomes" id="UP000094527"/>
    </source>
</evidence>